<protein>
    <submittedName>
        <fullName evidence="1">Uncharacterized protein</fullName>
    </submittedName>
</protein>
<dbReference type="EMBL" id="JBJJXI010000025">
    <property type="protein sequence ID" value="KAL3404408.1"/>
    <property type="molecule type" value="Genomic_DNA"/>
</dbReference>
<keyword evidence="2" id="KW-1185">Reference proteome</keyword>
<organism evidence="1 2">
    <name type="scientific">Trichogramma kaykai</name>
    <dbReference type="NCBI Taxonomy" id="54128"/>
    <lineage>
        <taxon>Eukaryota</taxon>
        <taxon>Metazoa</taxon>
        <taxon>Ecdysozoa</taxon>
        <taxon>Arthropoda</taxon>
        <taxon>Hexapoda</taxon>
        <taxon>Insecta</taxon>
        <taxon>Pterygota</taxon>
        <taxon>Neoptera</taxon>
        <taxon>Endopterygota</taxon>
        <taxon>Hymenoptera</taxon>
        <taxon>Apocrita</taxon>
        <taxon>Proctotrupomorpha</taxon>
        <taxon>Chalcidoidea</taxon>
        <taxon>Trichogrammatidae</taxon>
        <taxon>Trichogramma</taxon>
    </lineage>
</organism>
<reference evidence="1 2" key="1">
    <citation type="journal article" date="2024" name="bioRxiv">
        <title>A reference genome for Trichogramma kaykai: A tiny desert-dwelling parasitoid wasp with competing sex-ratio distorters.</title>
        <authorList>
            <person name="Culotta J."/>
            <person name="Lindsey A.R."/>
        </authorList>
    </citation>
    <scope>NUCLEOTIDE SEQUENCE [LARGE SCALE GENOMIC DNA]</scope>
    <source>
        <strain evidence="1 2">KSX58</strain>
    </source>
</reference>
<gene>
    <name evidence="1" type="ORF">TKK_002895</name>
</gene>
<dbReference type="Proteomes" id="UP001627154">
    <property type="component" value="Unassembled WGS sequence"/>
</dbReference>
<dbReference type="AlphaFoldDB" id="A0ABD2XGC8"/>
<accession>A0ABD2XGC8</accession>
<evidence type="ECO:0000313" key="1">
    <source>
        <dbReference type="EMBL" id="KAL3404408.1"/>
    </source>
</evidence>
<proteinExistence type="predicted"/>
<sequence>MEWSSSSAIANGIRVCLHHASLSRSSQHGDDGHGTDVGQRAAETRSLLHQDGPRHAQMRSNSFELAGFHLHNVLTPEHQQPMRVVQYGIDDRILDVRSEKYLFFAVLRLLRNVCLRIRHLDEVQSSEEWRISSRTATLVQTSFHRWQSRWILKNPSTCFIRSSSNRQNRVFTNLSESHKNVYAFSPVYEKHRSSIRKLTLLVEFAMNNLTFKYVF</sequence>
<comment type="caution">
    <text evidence="1">The sequence shown here is derived from an EMBL/GenBank/DDBJ whole genome shotgun (WGS) entry which is preliminary data.</text>
</comment>
<evidence type="ECO:0000313" key="2">
    <source>
        <dbReference type="Proteomes" id="UP001627154"/>
    </source>
</evidence>
<name>A0ABD2XGC8_9HYME</name>